<dbReference type="GO" id="GO:0016491">
    <property type="term" value="F:oxidoreductase activity"/>
    <property type="evidence" value="ECO:0007669"/>
    <property type="project" value="InterPro"/>
</dbReference>
<dbReference type="GO" id="GO:0008610">
    <property type="term" value="P:lipid biosynthetic process"/>
    <property type="evidence" value="ECO:0007669"/>
    <property type="project" value="InterPro"/>
</dbReference>
<evidence type="ECO:0000256" key="4">
    <source>
        <dbReference type="ARBA" id="ARBA00022989"/>
    </source>
</evidence>
<feature type="compositionally biased region" description="Basic and acidic residues" evidence="6">
    <location>
        <begin position="355"/>
        <end position="366"/>
    </location>
</feature>
<keyword evidence="4 7" id="KW-1133">Transmembrane helix</keyword>
<feature type="transmembrane region" description="Helical" evidence="7">
    <location>
        <begin position="20"/>
        <end position="42"/>
    </location>
</feature>
<dbReference type="AlphaFoldDB" id="A0A5N6KR44"/>
<evidence type="ECO:0000256" key="2">
    <source>
        <dbReference type="ARBA" id="ARBA00009324"/>
    </source>
</evidence>
<evidence type="ECO:0000256" key="7">
    <source>
        <dbReference type="SAM" id="Phobius"/>
    </source>
</evidence>
<keyword evidence="10" id="KW-1185">Reference proteome</keyword>
<feature type="transmembrane region" description="Helical" evidence="7">
    <location>
        <begin position="54"/>
        <end position="79"/>
    </location>
</feature>
<evidence type="ECO:0000256" key="1">
    <source>
        <dbReference type="ARBA" id="ARBA00004370"/>
    </source>
</evidence>
<evidence type="ECO:0000256" key="6">
    <source>
        <dbReference type="SAM" id="MobiDB-lite"/>
    </source>
</evidence>
<dbReference type="Proteomes" id="UP000327013">
    <property type="component" value="Unassembled WGS sequence"/>
</dbReference>
<dbReference type="GO" id="GO:0005506">
    <property type="term" value="F:iron ion binding"/>
    <property type="evidence" value="ECO:0007669"/>
    <property type="project" value="InterPro"/>
</dbReference>
<evidence type="ECO:0000256" key="5">
    <source>
        <dbReference type="ARBA" id="ARBA00023136"/>
    </source>
</evidence>
<reference evidence="9 10" key="1">
    <citation type="submission" date="2019-06" db="EMBL/GenBank/DDBJ databases">
        <title>A chromosomal-level reference genome of Carpinus fangiana (Coryloideae, Betulaceae).</title>
        <authorList>
            <person name="Yang X."/>
            <person name="Wang Z."/>
            <person name="Zhang L."/>
            <person name="Hao G."/>
            <person name="Liu J."/>
            <person name="Yang Y."/>
        </authorList>
    </citation>
    <scope>NUCLEOTIDE SEQUENCE [LARGE SCALE GENOMIC DNA]</scope>
    <source>
        <strain evidence="9">Cfa_2016G</strain>
        <tissue evidence="9">Leaf</tissue>
    </source>
</reference>
<dbReference type="OrthoDB" id="408954at2759"/>
<dbReference type="EMBL" id="VIBQ01000010">
    <property type="protein sequence ID" value="KAB8339115.1"/>
    <property type="molecule type" value="Genomic_DNA"/>
</dbReference>
<feature type="domain" description="Fatty acid hydroxylase" evidence="8">
    <location>
        <begin position="169"/>
        <end position="309"/>
    </location>
</feature>
<keyword evidence="3 7" id="KW-0812">Transmembrane</keyword>
<evidence type="ECO:0000313" key="9">
    <source>
        <dbReference type="EMBL" id="KAB8339115.1"/>
    </source>
</evidence>
<name>A0A5N6KR44_9ROSI</name>
<dbReference type="InterPro" id="IPR050307">
    <property type="entry name" value="Sterol_Desaturase_Related"/>
</dbReference>
<comment type="subcellular location">
    <subcellularLocation>
        <location evidence="1">Membrane</location>
    </subcellularLocation>
</comment>
<evidence type="ECO:0000256" key="3">
    <source>
        <dbReference type="ARBA" id="ARBA00022692"/>
    </source>
</evidence>
<sequence>MLGFLPSINTLLSLPVVSLFFAPSLFSTSSISTSLNLLFFYLTWNTLRFAYPPLIVELFSSLAAKLIFYLLPSALFLAFDAGLPSVAKSIKAEGLRATPQYAFTRSHGRNHRVNTSKLVAWATFNTLLGVALQVGIDALFTKVLGLRSRLRVSSTIPMPWSLVKDVTRAFLLRDVLAYYVHRFLLHSSASPQAQRLPGVDQLTAWHAAWAHGLRTPVPFSATYDHPVNYLLHTWLPAYLPAFVFRMHMLNYLVFTSLLSLEQALVYSGYTTLPSTILLAGAARRQEAHLASGGEGNFGPWGFLDWMHGTSLGGGSDIMDDLVEEVDKRDIGGKVKKGSNKVAGKLDSRGWGSAGDKVRGGGEKAKEAQGSVDAAAQNDGEDGAEIEDVEAREGSGAALGNRVKAGLSRRMGRSKS</sequence>
<evidence type="ECO:0000259" key="8">
    <source>
        <dbReference type="Pfam" id="PF04116"/>
    </source>
</evidence>
<dbReference type="PANTHER" id="PTHR11863">
    <property type="entry name" value="STEROL DESATURASE"/>
    <property type="match status" value="1"/>
</dbReference>
<dbReference type="InterPro" id="IPR006694">
    <property type="entry name" value="Fatty_acid_hydroxylase"/>
</dbReference>
<protein>
    <recommendedName>
        <fullName evidence="8">Fatty acid hydroxylase domain-containing protein</fullName>
    </recommendedName>
</protein>
<dbReference type="GO" id="GO:0016020">
    <property type="term" value="C:membrane"/>
    <property type="evidence" value="ECO:0007669"/>
    <property type="project" value="UniProtKB-SubCell"/>
</dbReference>
<gene>
    <name evidence="9" type="ORF">FH972_022051</name>
</gene>
<organism evidence="9 10">
    <name type="scientific">Carpinus fangiana</name>
    <dbReference type="NCBI Taxonomy" id="176857"/>
    <lineage>
        <taxon>Eukaryota</taxon>
        <taxon>Viridiplantae</taxon>
        <taxon>Streptophyta</taxon>
        <taxon>Embryophyta</taxon>
        <taxon>Tracheophyta</taxon>
        <taxon>Spermatophyta</taxon>
        <taxon>Magnoliopsida</taxon>
        <taxon>eudicotyledons</taxon>
        <taxon>Gunneridae</taxon>
        <taxon>Pentapetalae</taxon>
        <taxon>rosids</taxon>
        <taxon>fabids</taxon>
        <taxon>Fagales</taxon>
        <taxon>Betulaceae</taxon>
        <taxon>Carpinus</taxon>
    </lineage>
</organism>
<comment type="caution">
    <text evidence="9">The sequence shown here is derived from an EMBL/GenBank/DDBJ whole genome shotgun (WGS) entry which is preliminary data.</text>
</comment>
<dbReference type="Pfam" id="PF04116">
    <property type="entry name" value="FA_hydroxylase"/>
    <property type="match status" value="1"/>
</dbReference>
<comment type="similarity">
    <text evidence="2">Belongs to the sterol desaturase family.</text>
</comment>
<keyword evidence="5 7" id="KW-0472">Membrane</keyword>
<feature type="region of interest" description="Disordered" evidence="6">
    <location>
        <begin position="345"/>
        <end position="415"/>
    </location>
</feature>
<accession>A0A5N6KR44</accession>
<proteinExistence type="inferred from homology"/>
<evidence type="ECO:0000313" key="10">
    <source>
        <dbReference type="Proteomes" id="UP000327013"/>
    </source>
</evidence>
<feature type="compositionally biased region" description="Acidic residues" evidence="6">
    <location>
        <begin position="378"/>
        <end position="389"/>
    </location>
</feature>